<dbReference type="Proteomes" id="UP001500102">
    <property type="component" value="Unassembled WGS sequence"/>
</dbReference>
<comment type="caution">
    <text evidence="2">The sequence shown here is derived from an EMBL/GenBank/DDBJ whole genome shotgun (WGS) entry which is preliminary data.</text>
</comment>
<evidence type="ECO:0000256" key="1">
    <source>
        <dbReference type="SAM" id="MobiDB-lite"/>
    </source>
</evidence>
<proteinExistence type="predicted"/>
<feature type="region of interest" description="Disordered" evidence="1">
    <location>
        <begin position="1"/>
        <end position="24"/>
    </location>
</feature>
<feature type="compositionally biased region" description="Basic and acidic residues" evidence="1">
    <location>
        <begin position="1"/>
        <end position="11"/>
    </location>
</feature>
<dbReference type="EMBL" id="BAAAQB010000014">
    <property type="protein sequence ID" value="GAA2130966.1"/>
    <property type="molecule type" value="Genomic_DNA"/>
</dbReference>
<feature type="region of interest" description="Disordered" evidence="1">
    <location>
        <begin position="55"/>
        <end position="75"/>
    </location>
</feature>
<name>A0ABP5KEF1_9MICC</name>
<sequence>MGLERLGDDLHGNSAPSMAAPQFSQEPIEILKEQDYELQYKGLESTLKLADKQRGGIFGTGREDDPVPQSRNTLR</sequence>
<organism evidence="2 3">
    <name type="scientific">Arthrobacter humicola</name>
    <dbReference type="NCBI Taxonomy" id="409291"/>
    <lineage>
        <taxon>Bacteria</taxon>
        <taxon>Bacillati</taxon>
        <taxon>Actinomycetota</taxon>
        <taxon>Actinomycetes</taxon>
        <taxon>Micrococcales</taxon>
        <taxon>Micrococcaceae</taxon>
        <taxon>Arthrobacter</taxon>
    </lineage>
</organism>
<reference evidence="3" key="1">
    <citation type="journal article" date="2019" name="Int. J. Syst. Evol. Microbiol.">
        <title>The Global Catalogue of Microorganisms (GCM) 10K type strain sequencing project: providing services to taxonomists for standard genome sequencing and annotation.</title>
        <authorList>
            <consortium name="The Broad Institute Genomics Platform"/>
            <consortium name="The Broad Institute Genome Sequencing Center for Infectious Disease"/>
            <person name="Wu L."/>
            <person name="Ma J."/>
        </authorList>
    </citation>
    <scope>NUCLEOTIDE SEQUENCE [LARGE SCALE GENOMIC DNA]</scope>
    <source>
        <strain evidence="3">JCM 15921</strain>
    </source>
</reference>
<protein>
    <submittedName>
        <fullName evidence="2">Uncharacterized protein</fullName>
    </submittedName>
</protein>
<gene>
    <name evidence="2" type="ORF">GCM10009825_12300</name>
</gene>
<evidence type="ECO:0000313" key="2">
    <source>
        <dbReference type="EMBL" id="GAA2130966.1"/>
    </source>
</evidence>
<dbReference type="RefSeq" id="WP_344363329.1">
    <property type="nucleotide sequence ID" value="NZ_BAAAQB010000014.1"/>
</dbReference>
<keyword evidence="3" id="KW-1185">Reference proteome</keyword>
<accession>A0ABP5KEF1</accession>
<evidence type="ECO:0000313" key="3">
    <source>
        <dbReference type="Proteomes" id="UP001500102"/>
    </source>
</evidence>